<dbReference type="AlphaFoldDB" id="A0A8H6X232"/>
<accession>A0A8H6X232</accession>
<dbReference type="EMBL" id="JACAZI010000031">
    <property type="protein sequence ID" value="KAF7332988.1"/>
    <property type="molecule type" value="Genomic_DNA"/>
</dbReference>
<feature type="transmembrane region" description="Helical" evidence="1">
    <location>
        <begin position="105"/>
        <end position="122"/>
    </location>
</feature>
<dbReference type="Proteomes" id="UP000620124">
    <property type="component" value="Unassembled WGS sequence"/>
</dbReference>
<evidence type="ECO:0000256" key="1">
    <source>
        <dbReference type="SAM" id="Phobius"/>
    </source>
</evidence>
<evidence type="ECO:0000313" key="3">
    <source>
        <dbReference type="Proteomes" id="UP000620124"/>
    </source>
</evidence>
<name>A0A8H6X232_9AGAR</name>
<keyword evidence="1" id="KW-0812">Transmembrane</keyword>
<evidence type="ECO:0000313" key="2">
    <source>
        <dbReference type="EMBL" id="KAF7332988.1"/>
    </source>
</evidence>
<reference evidence="2" key="1">
    <citation type="submission" date="2020-05" db="EMBL/GenBank/DDBJ databases">
        <title>Mycena genomes resolve the evolution of fungal bioluminescence.</title>
        <authorList>
            <person name="Tsai I.J."/>
        </authorList>
    </citation>
    <scope>NUCLEOTIDE SEQUENCE</scope>
    <source>
        <strain evidence="2">CCC161011</strain>
    </source>
</reference>
<protein>
    <submittedName>
        <fullName evidence="2">Uncharacterized protein</fullName>
    </submittedName>
</protein>
<gene>
    <name evidence="2" type="ORF">MVEN_02405100</name>
</gene>
<keyword evidence="1" id="KW-1133">Transmembrane helix</keyword>
<keyword evidence="1" id="KW-0472">Membrane</keyword>
<sequence length="123" mass="12706">MAGNRDSDGELLVGDENPKDVARTVLMTGGFGGDGGQAIGASVGGRGGDGEGPKIDQLVAHQITMILLAPSQLNLLPDVLAALIPPDTVEAVKSRNSTSLSPSRLAFGILCLSLCFLAWIFMK</sequence>
<comment type="caution">
    <text evidence="2">The sequence shown here is derived from an EMBL/GenBank/DDBJ whole genome shotgun (WGS) entry which is preliminary data.</text>
</comment>
<organism evidence="2 3">
    <name type="scientific">Mycena venus</name>
    <dbReference type="NCBI Taxonomy" id="2733690"/>
    <lineage>
        <taxon>Eukaryota</taxon>
        <taxon>Fungi</taxon>
        <taxon>Dikarya</taxon>
        <taxon>Basidiomycota</taxon>
        <taxon>Agaricomycotina</taxon>
        <taxon>Agaricomycetes</taxon>
        <taxon>Agaricomycetidae</taxon>
        <taxon>Agaricales</taxon>
        <taxon>Marasmiineae</taxon>
        <taxon>Mycenaceae</taxon>
        <taxon>Mycena</taxon>
    </lineage>
</organism>
<proteinExistence type="predicted"/>
<keyword evidence="3" id="KW-1185">Reference proteome</keyword>